<sequence length="330" mass="37292">MGLLVDGKWQDKWYDTKKTGGSFERTTTTFRNWITPDGSPGPDGQRGFPAEAGRYHLYVSLACPWAHRTLIARKLKKLEDVISLSIVDYHMGEEGWVFSERPGAIPDSVLGKQRLYEVYIEAEPTYTGRVTVPVLWDKQQGTIVNNESAEIIRILDTGFSAFADNSVTITPPEHLAAIDEINALVYDTVNNGVYKCGFATTQRAYEKAFHPLFETLGMLEDRLSAQRYLVPSEAPTEADWRLFTTLIRFDAVYHGHFKCNLRRIADYPAIQAYMLELYQWPGIAETVNFEHIKGHYYSSHKTINPTGIVPLGPELDLARPHGRESVAFAS</sequence>
<dbReference type="Proteomes" id="UP000298179">
    <property type="component" value="Unassembled WGS sequence"/>
</dbReference>
<dbReference type="Gene3D" id="3.40.30.10">
    <property type="entry name" value="Glutaredoxin"/>
    <property type="match status" value="1"/>
</dbReference>
<dbReference type="OrthoDB" id="9769158at2"/>
<dbReference type="CDD" id="cd03190">
    <property type="entry name" value="GST_C_Omega_like"/>
    <property type="match status" value="1"/>
</dbReference>
<feature type="active site" description="Nucleophile" evidence="1">
    <location>
        <position position="63"/>
    </location>
</feature>
<evidence type="ECO:0000256" key="3">
    <source>
        <dbReference type="PIRSR" id="PIRSR015753-3"/>
    </source>
</evidence>
<dbReference type="EMBL" id="SOZD01000005">
    <property type="protein sequence ID" value="TFF20470.1"/>
    <property type="molecule type" value="Genomic_DNA"/>
</dbReference>
<dbReference type="InterPro" id="IPR036282">
    <property type="entry name" value="Glutathione-S-Trfase_C_sf"/>
</dbReference>
<dbReference type="SFLD" id="SFLDS00019">
    <property type="entry name" value="Glutathione_Transferase_(cytos"/>
    <property type="match status" value="1"/>
</dbReference>
<keyword evidence="6" id="KW-1185">Reference proteome</keyword>
<dbReference type="AlphaFoldDB" id="A0A4Y8RG85"/>
<feature type="binding site" evidence="2">
    <location>
        <begin position="129"/>
        <end position="132"/>
    </location>
    <ligand>
        <name>glutathione</name>
        <dbReference type="ChEBI" id="CHEBI:57925"/>
    </ligand>
</feature>
<dbReference type="PANTHER" id="PTHR32419:SF6">
    <property type="entry name" value="GLUTATHIONE S-TRANSFERASE OMEGA-LIKE 1-RELATED"/>
    <property type="match status" value="1"/>
</dbReference>
<evidence type="ECO:0000259" key="4">
    <source>
        <dbReference type="PROSITE" id="PS50405"/>
    </source>
</evidence>
<dbReference type="Gene3D" id="1.20.1050.10">
    <property type="match status" value="1"/>
</dbReference>
<evidence type="ECO:0000313" key="5">
    <source>
        <dbReference type="EMBL" id="TFF20470.1"/>
    </source>
</evidence>
<dbReference type="InterPro" id="IPR040079">
    <property type="entry name" value="Glutathione_S-Trfase"/>
</dbReference>
<dbReference type="PANTHER" id="PTHR32419">
    <property type="entry name" value="GLUTATHIONYL-HYDROQUINONE REDUCTASE"/>
    <property type="match status" value="1"/>
</dbReference>
<dbReference type="RefSeq" id="WP_134763119.1">
    <property type="nucleotide sequence ID" value="NZ_SOZD01000005.1"/>
</dbReference>
<feature type="active site" description="Proton donor/acceptor" evidence="1">
    <location>
        <position position="194"/>
    </location>
</feature>
<dbReference type="GO" id="GO:0005737">
    <property type="term" value="C:cytoplasm"/>
    <property type="evidence" value="ECO:0007669"/>
    <property type="project" value="TreeGrafter"/>
</dbReference>
<dbReference type="InterPro" id="IPR047047">
    <property type="entry name" value="GST_Omega-like_C"/>
</dbReference>
<keyword evidence="5" id="KW-0808">Transferase</keyword>
<dbReference type="InterPro" id="IPR010987">
    <property type="entry name" value="Glutathione-S-Trfase_C-like"/>
</dbReference>
<dbReference type="PIRSF" id="PIRSF015753">
    <property type="entry name" value="GST"/>
    <property type="match status" value="1"/>
</dbReference>
<reference evidence="5 6" key="1">
    <citation type="submission" date="2019-03" db="EMBL/GenBank/DDBJ databases">
        <title>Jiella endophytica sp. nov., a novel endophytic bacterium isolated from root of Ficus microcarpa Linn. f.</title>
        <authorList>
            <person name="Tuo L."/>
        </authorList>
    </citation>
    <scope>NUCLEOTIDE SEQUENCE [LARGE SCALE GENOMIC DNA]</scope>
    <source>
        <strain evidence="5 6">CBS5Q-3</strain>
    </source>
</reference>
<feature type="binding site" evidence="2">
    <location>
        <position position="96"/>
    </location>
    <ligand>
        <name>glutathione</name>
        <dbReference type="ChEBI" id="CHEBI:57925"/>
    </ligand>
</feature>
<dbReference type="Pfam" id="PF13409">
    <property type="entry name" value="GST_N_2"/>
    <property type="match status" value="1"/>
</dbReference>
<feature type="site" description="Lowers pKa of active site Cys" evidence="3">
    <location>
        <position position="296"/>
    </location>
</feature>
<dbReference type="PROSITE" id="PS50405">
    <property type="entry name" value="GST_CTER"/>
    <property type="match status" value="1"/>
</dbReference>
<evidence type="ECO:0000256" key="1">
    <source>
        <dbReference type="PIRSR" id="PIRSR015753-1"/>
    </source>
</evidence>
<evidence type="ECO:0000313" key="6">
    <source>
        <dbReference type="Proteomes" id="UP000298179"/>
    </source>
</evidence>
<dbReference type="SFLD" id="SFLDG01206">
    <property type="entry name" value="Xi.1"/>
    <property type="match status" value="1"/>
</dbReference>
<evidence type="ECO:0000256" key="2">
    <source>
        <dbReference type="PIRSR" id="PIRSR015753-2"/>
    </source>
</evidence>
<dbReference type="Pfam" id="PF13410">
    <property type="entry name" value="GST_C_2"/>
    <property type="match status" value="1"/>
</dbReference>
<protein>
    <submittedName>
        <fullName evidence="5">Glutathione S-transferase family protein</fullName>
    </submittedName>
</protein>
<proteinExistence type="predicted"/>
<feature type="site" description="Lowers pKa of active site Cys" evidence="3">
    <location>
        <position position="253"/>
    </location>
</feature>
<dbReference type="InterPro" id="IPR036249">
    <property type="entry name" value="Thioredoxin-like_sf"/>
</dbReference>
<dbReference type="GO" id="GO:0004364">
    <property type="term" value="F:glutathione transferase activity"/>
    <property type="evidence" value="ECO:0007669"/>
    <property type="project" value="InterPro"/>
</dbReference>
<dbReference type="SUPFAM" id="SSF52833">
    <property type="entry name" value="Thioredoxin-like"/>
    <property type="match status" value="1"/>
</dbReference>
<dbReference type="SFLD" id="SFLDG01148">
    <property type="entry name" value="Xi_(cytGST)"/>
    <property type="match status" value="1"/>
</dbReference>
<dbReference type="InterPro" id="IPR004045">
    <property type="entry name" value="Glutathione_S-Trfase_N"/>
</dbReference>
<name>A0A4Y8RG85_9HYPH</name>
<dbReference type="FunFam" id="3.40.30.10:FF:000058">
    <property type="entry name" value="Glutathione S-transferase, omega"/>
    <property type="match status" value="1"/>
</dbReference>
<feature type="domain" description="GST C-terminal" evidence="4">
    <location>
        <begin position="171"/>
        <end position="296"/>
    </location>
</feature>
<gene>
    <name evidence="5" type="ORF">E3C22_16305</name>
</gene>
<accession>A0A4Y8RG85</accession>
<dbReference type="InterPro" id="IPR016639">
    <property type="entry name" value="GST_Omega/GSH"/>
</dbReference>
<comment type="caution">
    <text evidence="5">The sequence shown here is derived from an EMBL/GenBank/DDBJ whole genome shotgun (WGS) entry which is preliminary data.</text>
</comment>
<feature type="binding site" evidence="2">
    <location>
        <begin position="147"/>
        <end position="148"/>
    </location>
    <ligand>
        <name>glutathione</name>
        <dbReference type="ChEBI" id="CHEBI:57925"/>
    </ligand>
</feature>
<dbReference type="SUPFAM" id="SSF47616">
    <property type="entry name" value="GST C-terminal domain-like"/>
    <property type="match status" value="1"/>
</dbReference>
<organism evidence="5 6">
    <name type="scientific">Jiella endophytica</name>
    <dbReference type="NCBI Taxonomy" id="2558362"/>
    <lineage>
        <taxon>Bacteria</taxon>
        <taxon>Pseudomonadati</taxon>
        <taxon>Pseudomonadota</taxon>
        <taxon>Alphaproteobacteria</taxon>
        <taxon>Hyphomicrobiales</taxon>
        <taxon>Aurantimonadaceae</taxon>
        <taxon>Jiella</taxon>
    </lineage>
</organism>